<dbReference type="InterPro" id="IPR024761">
    <property type="entry name" value="TFIIIC_delta_N"/>
</dbReference>
<proteinExistence type="predicted"/>
<evidence type="ECO:0000313" key="2">
    <source>
        <dbReference type="Proteomes" id="UP001652740"/>
    </source>
</evidence>
<gene>
    <name evidence="3" type="primary">LOC113522223</name>
</gene>
<dbReference type="SUPFAM" id="SSF50978">
    <property type="entry name" value="WD40 repeat-like"/>
    <property type="match status" value="1"/>
</dbReference>
<dbReference type="InterPro" id="IPR036322">
    <property type="entry name" value="WD40_repeat_dom_sf"/>
</dbReference>
<accession>A0A6J1X8H4</accession>
<evidence type="ECO:0000313" key="3">
    <source>
        <dbReference type="RefSeq" id="XP_026763699.1"/>
    </source>
</evidence>
<dbReference type="AlphaFoldDB" id="A0A6J1X8H4"/>
<feature type="domain" description="Transcription factor IIIC 90kDa subunit N-terminal" evidence="1">
    <location>
        <begin position="107"/>
        <end position="356"/>
    </location>
</feature>
<dbReference type="OrthoDB" id="6021743at2759"/>
<dbReference type="InParanoid" id="A0A6J1X8H4"/>
<dbReference type="RefSeq" id="XP_026763699.1">
    <property type="nucleotide sequence ID" value="XM_026907898.3"/>
</dbReference>
<reference evidence="3" key="1">
    <citation type="submission" date="2025-08" db="UniProtKB">
        <authorList>
            <consortium name="RefSeq"/>
        </authorList>
    </citation>
    <scope>IDENTIFICATION</scope>
    <source>
        <tissue evidence="3">Whole larvae</tissue>
    </source>
</reference>
<dbReference type="KEGG" id="gmw:113522223"/>
<name>A0A6J1X8H4_GALME</name>
<dbReference type="Proteomes" id="UP001652740">
    <property type="component" value="Unplaced"/>
</dbReference>
<sequence>MANTLHEVSRRTIVITKYEEPAMLWNKSVLTIRTDKGVSCIEYTHNLRCLDKNIDCTESIVPTSKSSPVTDYLTNNSFIKKGLSNMELSQLALDPSFWPYSPHIVEEMVSVVSFDWSPTDLCFNNKSVLAVLNNIGNVELFCPHRCTLVSALDISKHVNKLFDVVSNIPKCFNDLREVVETVVSTAICWAPKLNPDGSCYFVTVQKNGNILLWLIKRDILLLKAEYFCSIQVKSSEITTIQWINKLDHTFILVYSNMVGEIVALNCKIGENVEVMSKHTLWAHKDRMIAKNLQYIVIDNKIIFTCTKHRHFIAILLDMDCNILSQFVKNVNDYKITVNTKCGDQFYIGTVNCEVYKVNVTISNNNLDVKISMVHLKETYANYELYGLTFSSNNVICSLGLLNRKILIRKDYMKIEIILLCTDTNYANEVEVLLNNPTKTLTNMWDYVELFRYKCMKTRSLPVLDFKQILEEAETNIYKLKIYLIIAIIYDTLQINLKLYKGLLPECSIELIQDKIMALHAQSRVKELYKLYLDKKFPNDFLAETFTSLVNYLKYYCKKYDKNLKEYIPVDRTKDYKYVCQCCDNFLDGFTCSNGHLNMFCSLTFTPIETCNYLVCNSNCGITARIELYNDKPICVLCDTHLDLCNLPN</sequence>
<dbReference type="GeneID" id="113522223"/>
<keyword evidence="2" id="KW-1185">Reference proteome</keyword>
<organism evidence="2 3">
    <name type="scientific">Galleria mellonella</name>
    <name type="common">Greater wax moth</name>
    <dbReference type="NCBI Taxonomy" id="7137"/>
    <lineage>
        <taxon>Eukaryota</taxon>
        <taxon>Metazoa</taxon>
        <taxon>Ecdysozoa</taxon>
        <taxon>Arthropoda</taxon>
        <taxon>Hexapoda</taxon>
        <taxon>Insecta</taxon>
        <taxon>Pterygota</taxon>
        <taxon>Neoptera</taxon>
        <taxon>Endopterygota</taxon>
        <taxon>Lepidoptera</taxon>
        <taxon>Glossata</taxon>
        <taxon>Ditrysia</taxon>
        <taxon>Pyraloidea</taxon>
        <taxon>Pyralidae</taxon>
        <taxon>Galleriinae</taxon>
        <taxon>Galleria</taxon>
    </lineage>
</organism>
<evidence type="ECO:0000259" key="1">
    <source>
        <dbReference type="Pfam" id="PF12657"/>
    </source>
</evidence>
<dbReference type="Pfam" id="PF12657">
    <property type="entry name" value="TFIIIC_delta"/>
    <property type="match status" value="1"/>
</dbReference>
<protein>
    <submittedName>
        <fullName evidence="3">Uncharacterized protein LOC113522223</fullName>
    </submittedName>
</protein>